<protein>
    <submittedName>
        <fullName evidence="6">IclR family transcriptional regulator</fullName>
    </submittedName>
</protein>
<dbReference type="PROSITE" id="PS51077">
    <property type="entry name" value="HTH_ICLR"/>
    <property type="match status" value="1"/>
</dbReference>
<reference evidence="6 7" key="1">
    <citation type="submission" date="2022-04" db="EMBL/GenBank/DDBJ databases">
        <title>Halobacillus sp. isolated from saltern.</title>
        <authorList>
            <person name="Won M."/>
            <person name="Lee C.-M."/>
            <person name="Woen H.-Y."/>
            <person name="Kwon S.-W."/>
        </authorList>
    </citation>
    <scope>NUCLEOTIDE SEQUENCE [LARGE SCALE GENOMIC DNA]</scope>
    <source>
        <strain evidence="6 7">SSTM10-2</strain>
    </source>
</reference>
<dbReference type="CDD" id="cd00090">
    <property type="entry name" value="HTH_ARSR"/>
    <property type="match status" value="1"/>
</dbReference>
<gene>
    <name evidence="6" type="ORF">MUO14_15535</name>
</gene>
<dbReference type="RefSeq" id="WP_244751529.1">
    <property type="nucleotide sequence ID" value="NZ_CP095074.1"/>
</dbReference>
<dbReference type="InterPro" id="IPR029016">
    <property type="entry name" value="GAF-like_dom_sf"/>
</dbReference>
<dbReference type="InterPro" id="IPR050707">
    <property type="entry name" value="HTH_MetabolicPath_Reg"/>
</dbReference>
<keyword evidence="7" id="KW-1185">Reference proteome</keyword>
<accession>A0ABY4GUU6</accession>
<evidence type="ECO:0000256" key="2">
    <source>
        <dbReference type="ARBA" id="ARBA00023125"/>
    </source>
</evidence>
<evidence type="ECO:0000313" key="6">
    <source>
        <dbReference type="EMBL" id="UOQ91918.1"/>
    </source>
</evidence>
<dbReference type="Gene3D" id="1.10.10.10">
    <property type="entry name" value="Winged helix-like DNA-binding domain superfamily/Winged helix DNA-binding domain"/>
    <property type="match status" value="1"/>
</dbReference>
<proteinExistence type="predicted"/>
<dbReference type="Proteomes" id="UP000831880">
    <property type="component" value="Chromosome"/>
</dbReference>
<dbReference type="PROSITE" id="PS51078">
    <property type="entry name" value="ICLR_ED"/>
    <property type="match status" value="1"/>
</dbReference>
<dbReference type="InterPro" id="IPR036390">
    <property type="entry name" value="WH_DNA-bd_sf"/>
</dbReference>
<keyword evidence="1" id="KW-0805">Transcription regulation</keyword>
<dbReference type="InterPro" id="IPR036388">
    <property type="entry name" value="WH-like_DNA-bd_sf"/>
</dbReference>
<organism evidence="6 7">
    <name type="scientific">Halobacillus shinanisalinarum</name>
    <dbReference type="NCBI Taxonomy" id="2932258"/>
    <lineage>
        <taxon>Bacteria</taxon>
        <taxon>Bacillati</taxon>
        <taxon>Bacillota</taxon>
        <taxon>Bacilli</taxon>
        <taxon>Bacillales</taxon>
        <taxon>Bacillaceae</taxon>
        <taxon>Halobacillus</taxon>
    </lineage>
</organism>
<dbReference type="Pfam" id="PF09339">
    <property type="entry name" value="HTH_IclR"/>
    <property type="match status" value="1"/>
</dbReference>
<sequence length="261" mass="29111">MDYNIKSVERVFEIVKALSSKPQAPAELATNLNMNKSTVHRFISTLLELGYIEKLPDHSIRLSQSFINLGVNAQSQYEVVNLSKPYLLALAEEFKESALLAVFNGKESEYVDKVESSHAVRIVFEPGKKAPAYAVASGKVFLSSLKEKELKQYLDGLELIPHTKNTIINRDELEKEIAHVKKAGYAVDHEEFEIGLRGFACPIKDHKGKIIAAICIAGIAPRITDEKRIQHIISSTLVTAKEISARMGYQSSEPESRFVPK</sequence>
<keyword evidence="2" id="KW-0238">DNA-binding</keyword>
<evidence type="ECO:0000313" key="7">
    <source>
        <dbReference type="Proteomes" id="UP000831880"/>
    </source>
</evidence>
<evidence type="ECO:0000259" key="5">
    <source>
        <dbReference type="PROSITE" id="PS51078"/>
    </source>
</evidence>
<dbReference type="InterPro" id="IPR005471">
    <property type="entry name" value="Tscrpt_reg_IclR_N"/>
</dbReference>
<dbReference type="InterPro" id="IPR014757">
    <property type="entry name" value="Tscrpt_reg_IclR_C"/>
</dbReference>
<dbReference type="SUPFAM" id="SSF55781">
    <property type="entry name" value="GAF domain-like"/>
    <property type="match status" value="1"/>
</dbReference>
<dbReference type="Gene3D" id="3.30.450.40">
    <property type="match status" value="1"/>
</dbReference>
<evidence type="ECO:0000259" key="4">
    <source>
        <dbReference type="PROSITE" id="PS51077"/>
    </source>
</evidence>
<keyword evidence="3" id="KW-0804">Transcription</keyword>
<dbReference type="PANTHER" id="PTHR30136:SF35">
    <property type="entry name" value="HTH-TYPE TRANSCRIPTIONAL REGULATOR RV1719"/>
    <property type="match status" value="1"/>
</dbReference>
<dbReference type="EMBL" id="CP095074">
    <property type="protein sequence ID" value="UOQ91918.1"/>
    <property type="molecule type" value="Genomic_DNA"/>
</dbReference>
<dbReference type="SUPFAM" id="SSF46785">
    <property type="entry name" value="Winged helix' DNA-binding domain"/>
    <property type="match status" value="1"/>
</dbReference>
<dbReference type="InterPro" id="IPR011991">
    <property type="entry name" value="ArsR-like_HTH"/>
</dbReference>
<feature type="domain" description="IclR-ED" evidence="5">
    <location>
        <begin position="65"/>
        <end position="249"/>
    </location>
</feature>
<evidence type="ECO:0000256" key="3">
    <source>
        <dbReference type="ARBA" id="ARBA00023163"/>
    </source>
</evidence>
<dbReference type="Pfam" id="PF01614">
    <property type="entry name" value="IclR_C"/>
    <property type="match status" value="1"/>
</dbReference>
<dbReference type="PANTHER" id="PTHR30136">
    <property type="entry name" value="HELIX-TURN-HELIX TRANSCRIPTIONAL REGULATOR, ICLR FAMILY"/>
    <property type="match status" value="1"/>
</dbReference>
<name>A0ABY4GUU6_9BACI</name>
<evidence type="ECO:0000256" key="1">
    <source>
        <dbReference type="ARBA" id="ARBA00023015"/>
    </source>
</evidence>
<dbReference type="SMART" id="SM00346">
    <property type="entry name" value="HTH_ICLR"/>
    <property type="match status" value="1"/>
</dbReference>
<feature type="domain" description="HTH iclR-type" evidence="4">
    <location>
        <begin position="5"/>
        <end position="71"/>
    </location>
</feature>